<reference evidence="16 17" key="1">
    <citation type="submission" date="2020-08" db="EMBL/GenBank/DDBJ databases">
        <title>Genomic Encyclopedia of Type Strains, Phase IV (KMG-IV): sequencing the most valuable type-strain genomes for metagenomic binning, comparative biology and taxonomic classification.</title>
        <authorList>
            <person name="Goeker M."/>
        </authorList>
    </citation>
    <scope>NUCLEOTIDE SEQUENCE [LARGE SCALE GENOMIC DNA]</scope>
    <source>
        <strain evidence="16 17">DSM 17507</strain>
    </source>
</reference>
<feature type="domain" description="TonB-dependent receptor plug" evidence="15">
    <location>
        <begin position="47"/>
        <end position="151"/>
    </location>
</feature>
<keyword evidence="2 11" id="KW-0813">Transport</keyword>
<keyword evidence="8 12" id="KW-0798">TonB box</keyword>
<comment type="caution">
    <text evidence="16">The sequence shown here is derived from an EMBL/GenBank/DDBJ whole genome shotgun (WGS) entry which is preliminary data.</text>
</comment>
<evidence type="ECO:0000256" key="4">
    <source>
        <dbReference type="ARBA" id="ARBA00022496"/>
    </source>
</evidence>
<evidence type="ECO:0000256" key="3">
    <source>
        <dbReference type="ARBA" id="ARBA00022452"/>
    </source>
</evidence>
<keyword evidence="17" id="KW-1185">Reference proteome</keyword>
<dbReference type="InterPro" id="IPR036942">
    <property type="entry name" value="Beta-barrel_TonB_sf"/>
</dbReference>
<name>A0A7W7EUH2_9SPHN</name>
<evidence type="ECO:0000256" key="6">
    <source>
        <dbReference type="ARBA" id="ARBA00023004"/>
    </source>
</evidence>
<keyword evidence="10 11" id="KW-0998">Cell outer membrane</keyword>
<evidence type="ECO:0000313" key="16">
    <source>
        <dbReference type="EMBL" id="MBB4613906.1"/>
    </source>
</evidence>
<dbReference type="Proteomes" id="UP000538566">
    <property type="component" value="Unassembled WGS sequence"/>
</dbReference>
<dbReference type="SUPFAM" id="SSF56935">
    <property type="entry name" value="Porins"/>
    <property type="match status" value="1"/>
</dbReference>
<dbReference type="OrthoDB" id="7614057at2"/>
<proteinExistence type="inferred from homology"/>
<dbReference type="GO" id="GO:0009279">
    <property type="term" value="C:cell outer membrane"/>
    <property type="evidence" value="ECO:0007669"/>
    <property type="project" value="UniProtKB-SubCell"/>
</dbReference>
<dbReference type="GO" id="GO:0006826">
    <property type="term" value="P:iron ion transport"/>
    <property type="evidence" value="ECO:0007669"/>
    <property type="project" value="UniProtKB-KW"/>
</dbReference>
<evidence type="ECO:0000256" key="7">
    <source>
        <dbReference type="ARBA" id="ARBA00023065"/>
    </source>
</evidence>
<dbReference type="Gene3D" id="2.40.170.20">
    <property type="entry name" value="TonB-dependent receptor, beta-barrel domain"/>
    <property type="match status" value="1"/>
</dbReference>
<evidence type="ECO:0000256" key="12">
    <source>
        <dbReference type="RuleBase" id="RU003357"/>
    </source>
</evidence>
<feature type="signal peptide" evidence="13">
    <location>
        <begin position="1"/>
        <end position="22"/>
    </location>
</feature>
<dbReference type="RefSeq" id="WP_144903283.1">
    <property type="nucleotide sequence ID" value="NZ_JACHOA010000004.1"/>
</dbReference>
<evidence type="ECO:0000256" key="10">
    <source>
        <dbReference type="ARBA" id="ARBA00023237"/>
    </source>
</evidence>
<dbReference type="AlphaFoldDB" id="A0A7W7EUH2"/>
<sequence>MRKLQLTCLASVLALSATSTFAQEAAEQPVDSGDIIVTANRTESLASKTPVALTAVAGTALVSQGITNPTALAETVPNLSIDRANGLQITIRGVTSTDGTEKGDPSAAFMLDGIYIARPQVQEVSFFDIGRVEVLRGPQGTLYGRNTTAGVVNVISAKPKLDKFEGSVDLNYGNYNTFQATGVINVPVSEKIALRGAVNYDRRDSYLKAGTGFTSRLSPFKENLSLRGSALFDLGSGELVVRADYSNIDGTTVNALPLSNVYSNVTTNFVNPTYIGGDRSSSELRTLNVPANFGTDRNNKTWGVMADFSYDLGPVTVNYLGSYREFERHEDGINIRGLGARAIATRFDGEYWQQSHELRLATNGDGPLKAQIGGYYFEEKSGIGFYLLGLLNPTPNAPGYVFGFPQDPTKAKSYAGFAQATYSLQDSLRFTAGIRYSHDDKSRIGNTVTCSTVACNLPTDTKANNNAARSFSKTTWRLGLDYDVNATTLLYATVSTGYKAGGFNDGCNTAENASCNQNRTLGALYYEPETLTSYEAGLKTRLGGGVRLNLSGFHYDYKNLQVSQVATCTPAGGQCQVTTNAATAKVDGIELESNIQAGDNDHFDVAVAWLNARYGNFKPNLIISGATVERDWKGLDLDRSPRWTVNLNYVHTFDIGSAGTIDAQIRTRISTSYQLAGLANVQQLKQPGFSKTDANLTYNAPDKNYYLQLFVKNLEDNVTVSSIASGANGTVQLADPRTYGVRAGIKF</sequence>
<keyword evidence="4" id="KW-0410">Iron transport</keyword>
<keyword evidence="3 11" id="KW-1134">Transmembrane beta strand</keyword>
<keyword evidence="6" id="KW-0408">Iron</keyword>
<evidence type="ECO:0000259" key="14">
    <source>
        <dbReference type="Pfam" id="PF00593"/>
    </source>
</evidence>
<dbReference type="InterPro" id="IPR039426">
    <property type="entry name" value="TonB-dep_rcpt-like"/>
</dbReference>
<evidence type="ECO:0000256" key="9">
    <source>
        <dbReference type="ARBA" id="ARBA00023136"/>
    </source>
</evidence>
<keyword evidence="13" id="KW-0732">Signal</keyword>
<evidence type="ECO:0000256" key="13">
    <source>
        <dbReference type="SAM" id="SignalP"/>
    </source>
</evidence>
<evidence type="ECO:0000313" key="17">
    <source>
        <dbReference type="Proteomes" id="UP000538566"/>
    </source>
</evidence>
<protein>
    <submittedName>
        <fullName evidence="16">Iron complex outermembrane receptor protein</fullName>
    </submittedName>
</protein>
<evidence type="ECO:0000256" key="5">
    <source>
        <dbReference type="ARBA" id="ARBA00022692"/>
    </source>
</evidence>
<comment type="subcellular location">
    <subcellularLocation>
        <location evidence="1 11">Cell outer membrane</location>
        <topology evidence="1 11">Multi-pass membrane protein</topology>
    </subcellularLocation>
</comment>
<keyword evidence="16" id="KW-0675">Receptor</keyword>
<dbReference type="InterPro" id="IPR000531">
    <property type="entry name" value="Beta-barrel_TonB"/>
</dbReference>
<dbReference type="Pfam" id="PF00593">
    <property type="entry name" value="TonB_dep_Rec_b-barrel"/>
    <property type="match status" value="1"/>
</dbReference>
<dbReference type="PANTHER" id="PTHR32552">
    <property type="entry name" value="FERRICHROME IRON RECEPTOR-RELATED"/>
    <property type="match status" value="1"/>
</dbReference>
<gene>
    <name evidence="16" type="ORF">GGR37_002192</name>
</gene>
<feature type="domain" description="TonB-dependent receptor-like beta-barrel" evidence="14">
    <location>
        <begin position="245"/>
        <end position="714"/>
    </location>
</feature>
<dbReference type="EMBL" id="JACHOA010000004">
    <property type="protein sequence ID" value="MBB4613906.1"/>
    <property type="molecule type" value="Genomic_DNA"/>
</dbReference>
<keyword evidence="9 11" id="KW-0472">Membrane</keyword>
<dbReference type="PROSITE" id="PS52016">
    <property type="entry name" value="TONB_DEPENDENT_REC_3"/>
    <property type="match status" value="1"/>
</dbReference>
<keyword evidence="5 11" id="KW-0812">Transmembrane</keyword>
<organism evidence="16 17">
    <name type="scientific">Novosphingobium taihuense</name>
    <dbReference type="NCBI Taxonomy" id="260085"/>
    <lineage>
        <taxon>Bacteria</taxon>
        <taxon>Pseudomonadati</taxon>
        <taxon>Pseudomonadota</taxon>
        <taxon>Alphaproteobacteria</taxon>
        <taxon>Sphingomonadales</taxon>
        <taxon>Sphingomonadaceae</taxon>
        <taxon>Novosphingobium</taxon>
    </lineage>
</organism>
<evidence type="ECO:0000256" key="11">
    <source>
        <dbReference type="PROSITE-ProRule" id="PRU01360"/>
    </source>
</evidence>
<evidence type="ECO:0000256" key="1">
    <source>
        <dbReference type="ARBA" id="ARBA00004571"/>
    </source>
</evidence>
<evidence type="ECO:0000256" key="2">
    <source>
        <dbReference type="ARBA" id="ARBA00022448"/>
    </source>
</evidence>
<comment type="similarity">
    <text evidence="11 12">Belongs to the TonB-dependent receptor family.</text>
</comment>
<dbReference type="PANTHER" id="PTHR32552:SF81">
    <property type="entry name" value="TONB-DEPENDENT OUTER MEMBRANE RECEPTOR"/>
    <property type="match status" value="1"/>
</dbReference>
<evidence type="ECO:0000256" key="8">
    <source>
        <dbReference type="ARBA" id="ARBA00023077"/>
    </source>
</evidence>
<evidence type="ECO:0000259" key="15">
    <source>
        <dbReference type="Pfam" id="PF07715"/>
    </source>
</evidence>
<dbReference type="InterPro" id="IPR012910">
    <property type="entry name" value="Plug_dom"/>
</dbReference>
<feature type="chain" id="PRO_5030881139" evidence="13">
    <location>
        <begin position="23"/>
        <end position="747"/>
    </location>
</feature>
<keyword evidence="7" id="KW-0406">Ion transport</keyword>
<accession>A0A7W7EUH2</accession>
<dbReference type="Pfam" id="PF07715">
    <property type="entry name" value="Plug"/>
    <property type="match status" value="1"/>
</dbReference>